<reference evidence="1 2" key="1">
    <citation type="journal article" date="2023" name="BMC Biol.">
        <title>The compact genome of the sponge Oopsacas minuta (Hexactinellida) is lacking key metazoan core genes.</title>
        <authorList>
            <person name="Santini S."/>
            <person name="Schenkelaars Q."/>
            <person name="Jourda C."/>
            <person name="Duchesne M."/>
            <person name="Belahbib H."/>
            <person name="Rocher C."/>
            <person name="Selva M."/>
            <person name="Riesgo A."/>
            <person name="Vervoort M."/>
            <person name="Leys S.P."/>
            <person name="Kodjabachian L."/>
            <person name="Le Bivic A."/>
            <person name="Borchiellini C."/>
            <person name="Claverie J.M."/>
            <person name="Renard E."/>
        </authorList>
    </citation>
    <scope>NUCLEOTIDE SEQUENCE [LARGE SCALE GENOMIC DNA]</scope>
    <source>
        <strain evidence="1">SPO-2</strain>
    </source>
</reference>
<comment type="caution">
    <text evidence="1">The sequence shown here is derived from an EMBL/GenBank/DDBJ whole genome shotgun (WGS) entry which is preliminary data.</text>
</comment>
<gene>
    <name evidence="1" type="ORF">LOD99_2504</name>
</gene>
<dbReference type="Proteomes" id="UP001165289">
    <property type="component" value="Unassembled WGS sequence"/>
</dbReference>
<dbReference type="EMBL" id="JAKMXF010000210">
    <property type="protein sequence ID" value="KAI6655216.1"/>
    <property type="molecule type" value="Genomic_DNA"/>
</dbReference>
<proteinExistence type="predicted"/>
<protein>
    <submittedName>
        <fullName evidence="1">Uncharacterized protein</fullName>
    </submittedName>
</protein>
<dbReference type="AlphaFoldDB" id="A0AAV7K2S5"/>
<organism evidence="1 2">
    <name type="scientific">Oopsacas minuta</name>
    <dbReference type="NCBI Taxonomy" id="111878"/>
    <lineage>
        <taxon>Eukaryota</taxon>
        <taxon>Metazoa</taxon>
        <taxon>Porifera</taxon>
        <taxon>Hexactinellida</taxon>
        <taxon>Hexasterophora</taxon>
        <taxon>Lyssacinosida</taxon>
        <taxon>Leucopsacidae</taxon>
        <taxon>Oopsacas</taxon>
    </lineage>
</organism>
<sequence length="152" mass="18216">MARYTYQRSDSGEINVKKLFNSSVSDKKLQFILKNKCWSQIKKIVNREKVRSIPLKELDDIVKYLEKQGLVPEDFKDGMRELRRSEKAKKASNKHARKKVFQTAFLDIDILKNRFERNVLKEEIIKLEAEIRRYKHALYSYSYNQATIQQIW</sequence>
<keyword evidence="2" id="KW-1185">Reference proteome</keyword>
<evidence type="ECO:0000313" key="1">
    <source>
        <dbReference type="EMBL" id="KAI6655216.1"/>
    </source>
</evidence>
<evidence type="ECO:0000313" key="2">
    <source>
        <dbReference type="Proteomes" id="UP001165289"/>
    </source>
</evidence>
<name>A0AAV7K2S5_9METZ</name>
<accession>A0AAV7K2S5</accession>